<protein>
    <submittedName>
        <fullName evidence="1">Uncharacterized protein</fullName>
    </submittedName>
</protein>
<comment type="caution">
    <text evidence="1">The sequence shown here is derived from an EMBL/GenBank/DDBJ whole genome shotgun (WGS) entry which is preliminary data.</text>
</comment>
<sequence length="78" mass="8930">MESLLLPPPPFSSSIAGTEVFILQQQRHISSLSMGPSRIKTNRNRSIKGLRRNKQILRWLEAEICRFQVDRKGRLGKG</sequence>
<name>A0ABV0TRQ9_9TELE</name>
<keyword evidence="2" id="KW-1185">Reference proteome</keyword>
<proteinExistence type="predicted"/>
<dbReference type="Proteomes" id="UP001482620">
    <property type="component" value="Unassembled WGS sequence"/>
</dbReference>
<evidence type="ECO:0000313" key="1">
    <source>
        <dbReference type="EMBL" id="MEQ2235199.1"/>
    </source>
</evidence>
<accession>A0ABV0TRQ9</accession>
<reference evidence="1 2" key="1">
    <citation type="submission" date="2021-06" db="EMBL/GenBank/DDBJ databases">
        <authorList>
            <person name="Palmer J.M."/>
        </authorList>
    </citation>
    <scope>NUCLEOTIDE SEQUENCE [LARGE SCALE GENOMIC DNA]</scope>
    <source>
        <strain evidence="2">if_2019</strain>
        <tissue evidence="1">Muscle</tissue>
    </source>
</reference>
<dbReference type="EMBL" id="JAHRIQ010046104">
    <property type="protein sequence ID" value="MEQ2235199.1"/>
    <property type="molecule type" value="Genomic_DNA"/>
</dbReference>
<gene>
    <name evidence="1" type="ORF">ILYODFUR_039192</name>
</gene>
<evidence type="ECO:0000313" key="2">
    <source>
        <dbReference type="Proteomes" id="UP001482620"/>
    </source>
</evidence>
<organism evidence="1 2">
    <name type="scientific">Ilyodon furcidens</name>
    <name type="common">goldbreast splitfin</name>
    <dbReference type="NCBI Taxonomy" id="33524"/>
    <lineage>
        <taxon>Eukaryota</taxon>
        <taxon>Metazoa</taxon>
        <taxon>Chordata</taxon>
        <taxon>Craniata</taxon>
        <taxon>Vertebrata</taxon>
        <taxon>Euteleostomi</taxon>
        <taxon>Actinopterygii</taxon>
        <taxon>Neopterygii</taxon>
        <taxon>Teleostei</taxon>
        <taxon>Neoteleostei</taxon>
        <taxon>Acanthomorphata</taxon>
        <taxon>Ovalentaria</taxon>
        <taxon>Atherinomorphae</taxon>
        <taxon>Cyprinodontiformes</taxon>
        <taxon>Goodeidae</taxon>
        <taxon>Ilyodon</taxon>
    </lineage>
</organism>